<dbReference type="OrthoDB" id="9785431at2"/>
<keyword evidence="3" id="KW-1185">Reference proteome</keyword>
<reference evidence="2 3" key="1">
    <citation type="submission" date="2020-08" db="EMBL/GenBank/DDBJ databases">
        <title>Sequencing the genomes of 1000 actinobacteria strains.</title>
        <authorList>
            <person name="Klenk H.-P."/>
        </authorList>
    </citation>
    <scope>NUCLEOTIDE SEQUENCE [LARGE SCALE GENOMIC DNA]</scope>
    <source>
        <strain evidence="2 3">DSM 23889</strain>
    </source>
</reference>
<feature type="transmembrane region" description="Helical" evidence="1">
    <location>
        <begin position="160"/>
        <end position="185"/>
    </location>
</feature>
<dbReference type="PANTHER" id="PTHR36844">
    <property type="entry name" value="PROTEASE PRSW"/>
    <property type="match status" value="1"/>
</dbReference>
<feature type="transmembrane region" description="Helical" evidence="1">
    <location>
        <begin position="294"/>
        <end position="314"/>
    </location>
</feature>
<feature type="transmembrane region" description="Helical" evidence="1">
    <location>
        <begin position="120"/>
        <end position="140"/>
    </location>
</feature>
<evidence type="ECO:0000313" key="2">
    <source>
        <dbReference type="EMBL" id="MBB5617048.1"/>
    </source>
</evidence>
<dbReference type="AlphaFoldDB" id="A0A840XK60"/>
<dbReference type="Pfam" id="PF13367">
    <property type="entry name" value="PrsW-protease"/>
    <property type="match status" value="1"/>
</dbReference>
<organism evidence="2 3">
    <name type="scientific">Microcella frigidaquae</name>
    <dbReference type="NCBI Taxonomy" id="424758"/>
    <lineage>
        <taxon>Bacteria</taxon>
        <taxon>Bacillati</taxon>
        <taxon>Actinomycetota</taxon>
        <taxon>Actinomycetes</taxon>
        <taxon>Micrococcales</taxon>
        <taxon>Microbacteriaceae</taxon>
        <taxon>Microcella</taxon>
    </lineage>
</organism>
<accession>A0A840XK60</accession>
<proteinExistence type="predicted"/>
<dbReference type="InterPro" id="IPR026898">
    <property type="entry name" value="PrsW"/>
</dbReference>
<feature type="transmembrane region" description="Helical" evidence="1">
    <location>
        <begin position="59"/>
        <end position="83"/>
    </location>
</feature>
<feature type="transmembrane region" description="Helical" evidence="1">
    <location>
        <begin position="230"/>
        <end position="254"/>
    </location>
</feature>
<evidence type="ECO:0000256" key="1">
    <source>
        <dbReference type="SAM" id="Phobius"/>
    </source>
</evidence>
<dbReference type="EMBL" id="JACHBS010000001">
    <property type="protein sequence ID" value="MBB5617048.1"/>
    <property type="molecule type" value="Genomic_DNA"/>
</dbReference>
<feature type="transmembrane region" description="Helical" evidence="1">
    <location>
        <begin position="261"/>
        <end position="282"/>
    </location>
</feature>
<feature type="transmembrane region" description="Helical" evidence="1">
    <location>
        <begin position="197"/>
        <end position="218"/>
    </location>
</feature>
<gene>
    <name evidence="2" type="ORF">BJ959_000544</name>
</gene>
<feature type="transmembrane region" description="Helical" evidence="1">
    <location>
        <begin position="89"/>
        <end position="108"/>
    </location>
</feature>
<dbReference type="GO" id="GO:0008233">
    <property type="term" value="F:peptidase activity"/>
    <property type="evidence" value="ECO:0007669"/>
    <property type="project" value="InterPro"/>
</dbReference>
<dbReference type="PANTHER" id="PTHR36844:SF1">
    <property type="entry name" value="PROTEASE PRSW"/>
    <property type="match status" value="1"/>
</dbReference>
<protein>
    <submittedName>
        <fullName evidence="2">RsiW-degrading membrane proteinase PrsW (M82 family)</fullName>
    </submittedName>
</protein>
<keyword evidence="1" id="KW-0472">Membrane</keyword>
<dbReference type="Proteomes" id="UP000552883">
    <property type="component" value="Unassembled WGS sequence"/>
</dbReference>
<dbReference type="RefSeq" id="WP_153981656.1">
    <property type="nucleotide sequence ID" value="NZ_BAAANZ010000011.1"/>
</dbReference>
<name>A0A840XK60_9MICO</name>
<keyword evidence="1" id="KW-1133">Transmembrane helix</keyword>
<sequence length="414" mass="44222">MTGPDASPHPHGTPDYSATASGLVSVAPPAAAPDDVRLETAHLVQPGLATVRRRSNAGLVVAAIIGFIGLALVMLFVLAYLFVGLGPGGVIIGGLMALVPLGIVFWGIRWIDRWEPEPRGALVFAFLWGAGVSVLIALIVDAEIQSVIAAAGLGEFGAEFFGAAIQAPIVEELGKGLGVLLLFFAVRRHFDGPVDGIVYSAWVAGGFAFTENILYFGSELVAGGAPVEVFFIRGIMSPFAHVMFTAFIGAAIGYAAQRPGWFRGVVAFALGSIPAILLHAFWNGALFFVSDFYGYYLLVQVPMFVVAVWLVSLLRQQERRVTFDRLTEYATVGWFHPDEVAMLSSPAGRRTAMAWARSHGLGPAMKAFIRDATRLAYARQRIVGDRDMIGAQADEAELLARVAASRHALHGATV</sequence>
<comment type="caution">
    <text evidence="2">The sequence shown here is derived from an EMBL/GenBank/DDBJ whole genome shotgun (WGS) entry which is preliminary data.</text>
</comment>
<evidence type="ECO:0000313" key="3">
    <source>
        <dbReference type="Proteomes" id="UP000552883"/>
    </source>
</evidence>
<keyword evidence="1" id="KW-0812">Transmembrane</keyword>